<dbReference type="InterPro" id="IPR012340">
    <property type="entry name" value="NA-bd_OB-fold"/>
</dbReference>
<dbReference type="Gene3D" id="2.40.50.140">
    <property type="entry name" value="Nucleic acid-binding proteins"/>
    <property type="match status" value="1"/>
</dbReference>
<sequence>MRKLDPVVPFEPVRTEVIPDGIEWVHQIKWDGVRVLSYLDREGIRLFNRKKNERTAVFPELADVRTSAAAESFILDGEVIALDQEGRPSFHEVMRRDGIGRPDRVKTAMKNVPVYYMIFDLIYLNGEWLNDRPLNERLDLLGGIVTPSDRIQLTPIHQDGTALFQTVKKLGLEGIVSKNTRSRYIVNGQNSDWRKIKNYKDLIAVIGGVTYRSGIVHSVLLGLYDRLNRLIYIGHCGTGKLTAAEWRAFSAFIVPLETDSMPFAIRPADSKGVRWLKPWLTAKVHYIDWRAGHSLRQPSIQAFVNQDPEKCRIKEDDHGNFA</sequence>
<dbReference type="Pfam" id="PF04679">
    <property type="entry name" value="DNA_ligase_A_C"/>
    <property type="match status" value="1"/>
</dbReference>
<keyword evidence="7" id="KW-1185">Reference proteome</keyword>
<evidence type="ECO:0000313" key="6">
    <source>
        <dbReference type="EMBL" id="GGL53180.1"/>
    </source>
</evidence>
<protein>
    <recommendedName>
        <fullName evidence="2">DNA ligase (ATP)</fullName>
        <ecNumber evidence="2">6.5.1.1</ecNumber>
    </recommendedName>
</protein>
<dbReference type="Pfam" id="PF01068">
    <property type="entry name" value="DNA_ligase_A_M"/>
    <property type="match status" value="1"/>
</dbReference>
<dbReference type="RefSeq" id="WP_308424071.1">
    <property type="nucleotide sequence ID" value="NZ_BMOK01000006.1"/>
</dbReference>
<evidence type="ECO:0000256" key="1">
    <source>
        <dbReference type="ARBA" id="ARBA00007572"/>
    </source>
</evidence>
<evidence type="ECO:0000256" key="3">
    <source>
        <dbReference type="ARBA" id="ARBA00022598"/>
    </source>
</evidence>
<dbReference type="GO" id="GO:0005524">
    <property type="term" value="F:ATP binding"/>
    <property type="evidence" value="ECO:0007669"/>
    <property type="project" value="InterPro"/>
</dbReference>
<dbReference type="InterPro" id="IPR016059">
    <property type="entry name" value="DNA_ligase_ATP-dep_CS"/>
</dbReference>
<dbReference type="InterPro" id="IPR012309">
    <property type="entry name" value="DNA_ligase_ATP-dep_C"/>
</dbReference>
<dbReference type="PROSITE" id="PS00697">
    <property type="entry name" value="DNA_LIGASE_A1"/>
    <property type="match status" value="1"/>
</dbReference>
<dbReference type="CDD" id="cd07971">
    <property type="entry name" value="OBF_DNA_ligase_LigD"/>
    <property type="match status" value="1"/>
</dbReference>
<dbReference type="GO" id="GO:0003910">
    <property type="term" value="F:DNA ligase (ATP) activity"/>
    <property type="evidence" value="ECO:0007669"/>
    <property type="project" value="UniProtKB-EC"/>
</dbReference>
<evidence type="ECO:0000259" key="5">
    <source>
        <dbReference type="PROSITE" id="PS50160"/>
    </source>
</evidence>
<dbReference type="EC" id="6.5.1.1" evidence="2"/>
<reference evidence="6" key="1">
    <citation type="journal article" date="2014" name="Int. J. Syst. Evol. Microbiol.">
        <title>Complete genome sequence of Corynebacterium casei LMG S-19264T (=DSM 44701T), isolated from a smear-ripened cheese.</title>
        <authorList>
            <consortium name="US DOE Joint Genome Institute (JGI-PGF)"/>
            <person name="Walter F."/>
            <person name="Albersmeier A."/>
            <person name="Kalinowski J."/>
            <person name="Ruckert C."/>
        </authorList>
    </citation>
    <scope>NUCLEOTIDE SEQUENCE</scope>
    <source>
        <strain evidence="6">JCM 15325</strain>
    </source>
</reference>
<dbReference type="SUPFAM" id="SSF56091">
    <property type="entry name" value="DNA ligase/mRNA capping enzyme, catalytic domain"/>
    <property type="match status" value="1"/>
</dbReference>
<feature type="domain" description="ATP-dependent DNA ligase family profile" evidence="5">
    <location>
        <begin position="107"/>
        <end position="197"/>
    </location>
</feature>
<comment type="catalytic activity">
    <reaction evidence="4">
        <text>ATP + (deoxyribonucleotide)n-3'-hydroxyl + 5'-phospho-(deoxyribonucleotide)m = (deoxyribonucleotide)n+m + AMP + diphosphate.</text>
        <dbReference type="EC" id="6.5.1.1"/>
    </reaction>
</comment>
<keyword evidence="3 6" id="KW-0436">Ligase</keyword>
<evidence type="ECO:0000256" key="4">
    <source>
        <dbReference type="ARBA" id="ARBA00034003"/>
    </source>
</evidence>
<accession>A0A917S306</accession>
<dbReference type="SUPFAM" id="SSF50249">
    <property type="entry name" value="Nucleic acid-binding proteins"/>
    <property type="match status" value="1"/>
</dbReference>
<dbReference type="GO" id="GO:0006310">
    <property type="term" value="P:DNA recombination"/>
    <property type="evidence" value="ECO:0007669"/>
    <property type="project" value="InterPro"/>
</dbReference>
<comment type="caution">
    <text evidence="6">The sequence shown here is derived from an EMBL/GenBank/DDBJ whole genome shotgun (WGS) entry which is preliminary data.</text>
</comment>
<dbReference type="Gene3D" id="3.30.470.30">
    <property type="entry name" value="DNA ligase/mRNA capping enzyme"/>
    <property type="match status" value="1"/>
</dbReference>
<dbReference type="PANTHER" id="PTHR45674">
    <property type="entry name" value="DNA LIGASE 1/3 FAMILY MEMBER"/>
    <property type="match status" value="1"/>
</dbReference>
<dbReference type="EMBL" id="BMOK01000006">
    <property type="protein sequence ID" value="GGL53180.1"/>
    <property type="molecule type" value="Genomic_DNA"/>
</dbReference>
<dbReference type="InterPro" id="IPR012310">
    <property type="entry name" value="DNA_ligase_ATP-dep_cent"/>
</dbReference>
<proteinExistence type="inferred from homology"/>
<dbReference type="Proteomes" id="UP000654670">
    <property type="component" value="Unassembled WGS sequence"/>
</dbReference>
<gene>
    <name evidence="6" type="ORF">GCM10007968_16550</name>
</gene>
<dbReference type="InterPro" id="IPR050191">
    <property type="entry name" value="ATP-dep_DNA_ligase"/>
</dbReference>
<dbReference type="PROSITE" id="PS50160">
    <property type="entry name" value="DNA_LIGASE_A3"/>
    <property type="match status" value="1"/>
</dbReference>
<name>A0A917S306_9BACL</name>
<dbReference type="CDD" id="cd07906">
    <property type="entry name" value="Adenylation_DNA_ligase_LigD_LigC"/>
    <property type="match status" value="1"/>
</dbReference>
<evidence type="ECO:0000313" key="7">
    <source>
        <dbReference type="Proteomes" id="UP000654670"/>
    </source>
</evidence>
<reference evidence="6" key="2">
    <citation type="submission" date="2020-09" db="EMBL/GenBank/DDBJ databases">
        <authorList>
            <person name="Sun Q."/>
            <person name="Ohkuma M."/>
        </authorList>
    </citation>
    <scope>NUCLEOTIDE SEQUENCE</scope>
    <source>
        <strain evidence="6">JCM 15325</strain>
    </source>
</reference>
<evidence type="ECO:0000256" key="2">
    <source>
        <dbReference type="ARBA" id="ARBA00012727"/>
    </source>
</evidence>
<dbReference type="PANTHER" id="PTHR45674:SF4">
    <property type="entry name" value="DNA LIGASE 1"/>
    <property type="match status" value="1"/>
</dbReference>
<dbReference type="AlphaFoldDB" id="A0A917S306"/>
<organism evidence="6 7">
    <name type="scientific">Sporolactobacillus putidus</name>
    <dbReference type="NCBI Taxonomy" id="492735"/>
    <lineage>
        <taxon>Bacteria</taxon>
        <taxon>Bacillati</taxon>
        <taxon>Bacillota</taxon>
        <taxon>Bacilli</taxon>
        <taxon>Bacillales</taxon>
        <taxon>Sporolactobacillaceae</taxon>
        <taxon>Sporolactobacillus</taxon>
    </lineage>
</organism>
<dbReference type="Gene3D" id="3.30.1490.70">
    <property type="match status" value="1"/>
</dbReference>
<dbReference type="GO" id="GO:0006281">
    <property type="term" value="P:DNA repair"/>
    <property type="evidence" value="ECO:0007669"/>
    <property type="project" value="InterPro"/>
</dbReference>
<comment type="similarity">
    <text evidence="1">Belongs to the ATP-dependent DNA ligase family.</text>
</comment>